<dbReference type="AlphaFoldDB" id="A0A9X2GG38"/>
<feature type="compositionally biased region" description="Polar residues" evidence="1">
    <location>
        <begin position="30"/>
        <end position="41"/>
    </location>
</feature>
<evidence type="ECO:0000313" key="3">
    <source>
        <dbReference type="Proteomes" id="UP001139648"/>
    </source>
</evidence>
<evidence type="ECO:0000256" key="1">
    <source>
        <dbReference type="SAM" id="MobiDB-lite"/>
    </source>
</evidence>
<reference evidence="2" key="1">
    <citation type="submission" date="2022-06" db="EMBL/GenBank/DDBJ databases">
        <title>Sequencing the genomes of 1000 actinobacteria strains.</title>
        <authorList>
            <person name="Klenk H.-P."/>
        </authorList>
    </citation>
    <scope>NUCLEOTIDE SEQUENCE</scope>
    <source>
        <strain evidence="2">DSM 46694</strain>
    </source>
</reference>
<comment type="caution">
    <text evidence="2">The sequence shown here is derived from an EMBL/GenBank/DDBJ whole genome shotgun (WGS) entry which is preliminary data.</text>
</comment>
<proteinExistence type="predicted"/>
<dbReference type="Proteomes" id="UP001139648">
    <property type="component" value="Unassembled WGS sequence"/>
</dbReference>
<sequence>MDPNASVCVASRLRGRRQLRQEFDEKRRSSLSSAVTATDSM</sequence>
<dbReference type="EMBL" id="JAMZEB010000001">
    <property type="protein sequence ID" value="MCP2353443.1"/>
    <property type="molecule type" value="Genomic_DNA"/>
</dbReference>
<name>A0A9X2GG38_9ACTN</name>
<feature type="region of interest" description="Disordered" evidence="1">
    <location>
        <begin position="20"/>
        <end position="41"/>
    </location>
</feature>
<keyword evidence="3" id="KW-1185">Reference proteome</keyword>
<organism evidence="2 3">
    <name type="scientific">Nonomuraea thailandensis</name>
    <dbReference type="NCBI Taxonomy" id="1188745"/>
    <lineage>
        <taxon>Bacteria</taxon>
        <taxon>Bacillati</taxon>
        <taxon>Actinomycetota</taxon>
        <taxon>Actinomycetes</taxon>
        <taxon>Streptosporangiales</taxon>
        <taxon>Streptosporangiaceae</taxon>
        <taxon>Nonomuraea</taxon>
    </lineage>
</organism>
<accession>A0A9X2GG38</accession>
<gene>
    <name evidence="2" type="ORF">HD597_000463</name>
</gene>
<protein>
    <submittedName>
        <fullName evidence="2">Uncharacterized protein</fullName>
    </submittedName>
</protein>
<evidence type="ECO:0000313" key="2">
    <source>
        <dbReference type="EMBL" id="MCP2353443.1"/>
    </source>
</evidence>